<proteinExistence type="predicted"/>
<keyword evidence="5 8" id="KW-0732">Signal</keyword>
<evidence type="ECO:0000256" key="5">
    <source>
        <dbReference type="ARBA" id="ARBA00022729"/>
    </source>
</evidence>
<accession>A0A388JY66</accession>
<dbReference type="OrthoDB" id="508803at2759"/>
<evidence type="ECO:0008006" key="11">
    <source>
        <dbReference type="Google" id="ProtNLM"/>
    </source>
</evidence>
<dbReference type="SUPFAM" id="SSF51126">
    <property type="entry name" value="Pectin lyase-like"/>
    <property type="match status" value="1"/>
</dbReference>
<gene>
    <name evidence="9" type="ORF">CBR_g31709</name>
</gene>
<sequence>MAAARMYVIVIACLMSLSHQQAESAPWRSRGVHRRSMQAQSDEASLRAALLNPNVTSFDLTRNITLTASLPYRGSSFTLNGKCAGSRCVISGVKRFSCFRGIGSWTFSQVIIQECRSTNRSLADAGGAAINIGNGISSGSLRVSDSIIRWNTASFRGGGVGVWSGRLNIERCDFIENAAQFGGAVSLNTFGRAYLTGSNFLRNRAGNAGGAIFSFEGTVNETTNCRFEGNTAGRTGGAIELQMSYAYTATLAKCTFIGNRAGLAGGAVNVADFHVEKRFCSVTWQNNTIGTGAVNHVSVGPSDLSITTGVYFCPDVPQGITVIETRFGPYIKTLCSGCPA</sequence>
<dbReference type="PANTHER" id="PTHR11319:SF35">
    <property type="entry name" value="OUTER MEMBRANE PROTEIN PMPC-RELATED"/>
    <property type="match status" value="1"/>
</dbReference>
<evidence type="ECO:0000256" key="4">
    <source>
        <dbReference type="ARBA" id="ARBA00022525"/>
    </source>
</evidence>
<evidence type="ECO:0000256" key="7">
    <source>
        <dbReference type="ARBA" id="ARBA00023237"/>
    </source>
</evidence>
<feature type="chain" id="PRO_5017455501" description="Right handed beta helix domain-containing protein" evidence="8">
    <location>
        <begin position="25"/>
        <end position="340"/>
    </location>
</feature>
<dbReference type="InterPro" id="IPR011050">
    <property type="entry name" value="Pectin_lyase_fold/virulence"/>
</dbReference>
<organism evidence="9 10">
    <name type="scientific">Chara braunii</name>
    <name type="common">Braun's stonewort</name>
    <dbReference type="NCBI Taxonomy" id="69332"/>
    <lineage>
        <taxon>Eukaryota</taxon>
        <taxon>Viridiplantae</taxon>
        <taxon>Streptophyta</taxon>
        <taxon>Charophyceae</taxon>
        <taxon>Charales</taxon>
        <taxon>Characeae</taxon>
        <taxon>Chara</taxon>
    </lineage>
</organism>
<keyword evidence="7" id="KW-0998">Cell outer membrane</keyword>
<keyword evidence="4" id="KW-0964">Secreted</keyword>
<feature type="signal peptide" evidence="8">
    <location>
        <begin position="1"/>
        <end position="24"/>
    </location>
</feature>
<protein>
    <recommendedName>
        <fullName evidence="11">Right handed beta helix domain-containing protein</fullName>
    </recommendedName>
</protein>
<evidence type="ECO:0000313" key="9">
    <source>
        <dbReference type="EMBL" id="GBG62692.1"/>
    </source>
</evidence>
<name>A0A388JY66_CHABU</name>
<keyword evidence="6" id="KW-0472">Membrane</keyword>
<dbReference type="PANTHER" id="PTHR11319">
    <property type="entry name" value="G PROTEIN-COUPLED RECEPTOR-RELATED"/>
    <property type="match status" value="1"/>
</dbReference>
<evidence type="ECO:0000256" key="2">
    <source>
        <dbReference type="ARBA" id="ARBA00004442"/>
    </source>
</evidence>
<comment type="caution">
    <text evidence="9">The sequence shown here is derived from an EMBL/GenBank/DDBJ whole genome shotgun (WGS) entry which is preliminary data.</text>
</comment>
<dbReference type="InterPro" id="IPR003368">
    <property type="entry name" value="POMP_repeat"/>
</dbReference>
<dbReference type="GO" id="GO:0005576">
    <property type="term" value="C:extracellular region"/>
    <property type="evidence" value="ECO:0007669"/>
    <property type="project" value="UniProtKB-SubCell"/>
</dbReference>
<dbReference type="AlphaFoldDB" id="A0A388JY66"/>
<dbReference type="EMBL" id="BFEA01000031">
    <property type="protein sequence ID" value="GBG62692.1"/>
    <property type="molecule type" value="Genomic_DNA"/>
</dbReference>
<evidence type="ECO:0000256" key="1">
    <source>
        <dbReference type="ARBA" id="ARBA00004196"/>
    </source>
</evidence>
<dbReference type="Proteomes" id="UP000265515">
    <property type="component" value="Unassembled WGS sequence"/>
</dbReference>
<evidence type="ECO:0000256" key="6">
    <source>
        <dbReference type="ARBA" id="ARBA00023136"/>
    </source>
</evidence>
<comment type="subcellular location">
    <subcellularLocation>
        <location evidence="1">Cell envelope</location>
    </subcellularLocation>
    <subcellularLocation>
        <location evidence="2">Cell outer membrane</location>
    </subcellularLocation>
    <subcellularLocation>
        <location evidence="3">Secreted</location>
    </subcellularLocation>
</comment>
<dbReference type="Gramene" id="GBG62692">
    <property type="protein sequence ID" value="GBG62692"/>
    <property type="gene ID" value="CBR_g31709"/>
</dbReference>
<evidence type="ECO:0000256" key="3">
    <source>
        <dbReference type="ARBA" id="ARBA00004613"/>
    </source>
</evidence>
<dbReference type="Pfam" id="PF02415">
    <property type="entry name" value="Chlam_PMP"/>
    <property type="match status" value="1"/>
</dbReference>
<reference evidence="9 10" key="1">
    <citation type="journal article" date="2018" name="Cell">
        <title>The Chara Genome: Secondary Complexity and Implications for Plant Terrestrialization.</title>
        <authorList>
            <person name="Nishiyama T."/>
            <person name="Sakayama H."/>
            <person name="Vries J.D."/>
            <person name="Buschmann H."/>
            <person name="Saint-Marcoux D."/>
            <person name="Ullrich K.K."/>
            <person name="Haas F.B."/>
            <person name="Vanderstraeten L."/>
            <person name="Becker D."/>
            <person name="Lang D."/>
            <person name="Vosolsobe S."/>
            <person name="Rombauts S."/>
            <person name="Wilhelmsson P.K.I."/>
            <person name="Janitza P."/>
            <person name="Kern R."/>
            <person name="Heyl A."/>
            <person name="Rumpler F."/>
            <person name="Villalobos L.I.A.C."/>
            <person name="Clay J.M."/>
            <person name="Skokan R."/>
            <person name="Toyoda A."/>
            <person name="Suzuki Y."/>
            <person name="Kagoshima H."/>
            <person name="Schijlen E."/>
            <person name="Tajeshwar N."/>
            <person name="Catarino B."/>
            <person name="Hetherington A.J."/>
            <person name="Saltykova A."/>
            <person name="Bonnot C."/>
            <person name="Breuninger H."/>
            <person name="Symeonidi A."/>
            <person name="Radhakrishnan G.V."/>
            <person name="Van Nieuwerburgh F."/>
            <person name="Deforce D."/>
            <person name="Chang C."/>
            <person name="Karol K.G."/>
            <person name="Hedrich R."/>
            <person name="Ulvskov P."/>
            <person name="Glockner G."/>
            <person name="Delwiche C.F."/>
            <person name="Petrasek J."/>
            <person name="Van de Peer Y."/>
            <person name="Friml J."/>
            <person name="Beilby M."/>
            <person name="Dolan L."/>
            <person name="Kohara Y."/>
            <person name="Sugano S."/>
            <person name="Fujiyama A."/>
            <person name="Delaux P.-M."/>
            <person name="Quint M."/>
            <person name="TheiBen G."/>
            <person name="Hagemann M."/>
            <person name="Harholt J."/>
            <person name="Dunand C."/>
            <person name="Zachgo S."/>
            <person name="Langdale J."/>
            <person name="Maumus F."/>
            <person name="Straeten D.V.D."/>
            <person name="Gould S.B."/>
            <person name="Rensing S.A."/>
        </authorList>
    </citation>
    <scope>NUCLEOTIDE SEQUENCE [LARGE SCALE GENOMIC DNA]</scope>
    <source>
        <strain evidence="9 10">S276</strain>
    </source>
</reference>
<evidence type="ECO:0000256" key="8">
    <source>
        <dbReference type="SAM" id="SignalP"/>
    </source>
</evidence>
<evidence type="ECO:0000313" key="10">
    <source>
        <dbReference type="Proteomes" id="UP000265515"/>
    </source>
</evidence>
<keyword evidence="10" id="KW-1185">Reference proteome</keyword>